<feature type="binding site" evidence="15">
    <location>
        <position position="25"/>
    </location>
    <ligand>
        <name>Mg(2+)</name>
        <dbReference type="ChEBI" id="CHEBI:18420"/>
        <label>2</label>
    </ligand>
</feature>
<evidence type="ECO:0000256" key="4">
    <source>
        <dbReference type="ARBA" id="ARBA00022496"/>
    </source>
</evidence>
<evidence type="ECO:0000259" key="17">
    <source>
        <dbReference type="PROSITE" id="PS51711"/>
    </source>
</evidence>
<dbReference type="InterPro" id="IPR041069">
    <property type="entry name" value="FeoB_Cyto"/>
</dbReference>
<dbReference type="InterPro" id="IPR030389">
    <property type="entry name" value="G_FEOB_dom"/>
</dbReference>
<gene>
    <name evidence="18" type="ORF">SAMN04487865_11004</name>
</gene>
<reference evidence="18 19" key="1">
    <citation type="submission" date="2016-10" db="EMBL/GenBank/DDBJ databases">
        <authorList>
            <person name="Varghese N."/>
            <person name="Submissions S."/>
        </authorList>
    </citation>
    <scope>NUCLEOTIDE SEQUENCE [LARGE SCALE GENOMIC DNA]</scope>
    <source>
        <strain evidence="18 19">22B</strain>
    </source>
</reference>
<evidence type="ECO:0000256" key="12">
    <source>
        <dbReference type="ARBA" id="ARBA00023136"/>
    </source>
</evidence>
<evidence type="ECO:0000256" key="2">
    <source>
        <dbReference type="ARBA" id="ARBA00022448"/>
    </source>
</evidence>
<evidence type="ECO:0000256" key="9">
    <source>
        <dbReference type="ARBA" id="ARBA00023004"/>
    </source>
</evidence>
<dbReference type="PANTHER" id="PTHR43185">
    <property type="entry name" value="FERROUS IRON TRANSPORT PROTEIN B"/>
    <property type="match status" value="1"/>
</dbReference>
<dbReference type="Pfam" id="PF02421">
    <property type="entry name" value="FeoB_N"/>
    <property type="match status" value="1"/>
</dbReference>
<evidence type="ECO:0000256" key="13">
    <source>
        <dbReference type="NCBIfam" id="TIGR00437"/>
    </source>
</evidence>
<dbReference type="InterPro" id="IPR003373">
    <property type="entry name" value="Fe2_transport_prot-B"/>
</dbReference>
<dbReference type="InterPro" id="IPR050860">
    <property type="entry name" value="FeoB_GTPase"/>
</dbReference>
<dbReference type="PANTHER" id="PTHR43185:SF1">
    <property type="entry name" value="FE(2+) TRANSPORTER FEOB"/>
    <property type="match status" value="1"/>
</dbReference>
<evidence type="ECO:0000256" key="10">
    <source>
        <dbReference type="ARBA" id="ARBA00023065"/>
    </source>
</evidence>
<dbReference type="Gene3D" id="3.40.50.300">
    <property type="entry name" value="P-loop containing nucleotide triphosphate hydrolases"/>
    <property type="match status" value="1"/>
</dbReference>
<accession>A0A662ZD38</accession>
<dbReference type="GO" id="GO:0005886">
    <property type="term" value="C:plasma membrane"/>
    <property type="evidence" value="ECO:0007669"/>
    <property type="project" value="UniProtKB-SubCell"/>
</dbReference>
<keyword evidence="6 16" id="KW-0812">Transmembrane</keyword>
<name>A0A662ZD38_9GAMM</name>
<feature type="transmembrane region" description="Helical" evidence="16">
    <location>
        <begin position="561"/>
        <end position="580"/>
    </location>
</feature>
<dbReference type="GO" id="GO:0015093">
    <property type="term" value="F:ferrous iron transmembrane transporter activity"/>
    <property type="evidence" value="ECO:0007669"/>
    <property type="project" value="UniProtKB-UniRule"/>
</dbReference>
<dbReference type="EMBL" id="FOSF01000100">
    <property type="protein sequence ID" value="SFK52941.1"/>
    <property type="molecule type" value="Genomic_DNA"/>
</dbReference>
<protein>
    <recommendedName>
        <fullName evidence="13 16">Ferrous iron transport protein B</fullName>
    </recommendedName>
</protein>
<evidence type="ECO:0000313" key="19">
    <source>
        <dbReference type="Proteomes" id="UP000243374"/>
    </source>
</evidence>
<evidence type="ECO:0000256" key="1">
    <source>
        <dbReference type="ARBA" id="ARBA00004429"/>
    </source>
</evidence>
<dbReference type="RefSeq" id="WP_074841867.1">
    <property type="nucleotide sequence ID" value="NZ_CP047056.1"/>
</dbReference>
<feature type="transmembrane region" description="Helical" evidence="16">
    <location>
        <begin position="357"/>
        <end position="381"/>
    </location>
</feature>
<dbReference type="Proteomes" id="UP000243374">
    <property type="component" value="Unassembled WGS sequence"/>
</dbReference>
<feature type="transmembrane region" description="Helical" evidence="16">
    <location>
        <begin position="464"/>
        <end position="486"/>
    </location>
</feature>
<feature type="domain" description="FeoB-type G" evidence="17">
    <location>
        <begin position="3"/>
        <end position="163"/>
    </location>
</feature>
<keyword evidence="12 16" id="KW-0472">Membrane</keyword>
<keyword evidence="7 14" id="KW-0547">Nucleotide-binding</keyword>
<dbReference type="FunFam" id="3.40.50.300:FF:000426">
    <property type="entry name" value="Ferrous iron transport protein B"/>
    <property type="match status" value="1"/>
</dbReference>
<keyword evidence="11 14" id="KW-0342">GTP-binding</keyword>
<dbReference type="InterPro" id="IPR011640">
    <property type="entry name" value="Fe2_transport_prot_B_C"/>
</dbReference>
<feature type="binding site" evidence="14">
    <location>
        <begin position="35"/>
        <end position="39"/>
    </location>
    <ligand>
        <name>GTP</name>
        <dbReference type="ChEBI" id="CHEBI:37565"/>
        <label>2</label>
    </ligand>
</feature>
<evidence type="ECO:0000256" key="3">
    <source>
        <dbReference type="ARBA" id="ARBA00022475"/>
    </source>
</evidence>
<keyword evidence="15" id="KW-0479">Metal-binding</keyword>
<evidence type="ECO:0000256" key="16">
    <source>
        <dbReference type="RuleBase" id="RU362098"/>
    </source>
</evidence>
<dbReference type="CDD" id="cd01879">
    <property type="entry name" value="FeoB"/>
    <property type="match status" value="1"/>
</dbReference>
<dbReference type="Pfam" id="PF17910">
    <property type="entry name" value="FeoB_Cyto"/>
    <property type="match status" value="1"/>
</dbReference>
<keyword evidence="2 16" id="KW-0813">Transport</keyword>
<keyword evidence="9 16" id="KW-0408">Iron</keyword>
<comment type="function">
    <text evidence="16">Probable transporter of a GTP-driven Fe(2+) uptake system.</text>
</comment>
<dbReference type="PRINTS" id="PR00326">
    <property type="entry name" value="GTP1OBG"/>
</dbReference>
<feature type="binding site" evidence="14">
    <location>
        <begin position="10"/>
        <end position="17"/>
    </location>
    <ligand>
        <name>GTP</name>
        <dbReference type="ChEBI" id="CHEBI:37565"/>
        <label>1</label>
    </ligand>
</feature>
<organism evidence="18 19">
    <name type="scientific">Succinivibrio dextrinosolvens</name>
    <dbReference type="NCBI Taxonomy" id="83771"/>
    <lineage>
        <taxon>Bacteria</taxon>
        <taxon>Pseudomonadati</taxon>
        <taxon>Pseudomonadota</taxon>
        <taxon>Gammaproteobacteria</taxon>
        <taxon>Aeromonadales</taxon>
        <taxon>Succinivibrionaceae</taxon>
        <taxon>Succinivibrio</taxon>
    </lineage>
</organism>
<proteinExistence type="inferred from homology"/>
<evidence type="ECO:0000256" key="14">
    <source>
        <dbReference type="PIRSR" id="PIRSR603373-1"/>
    </source>
</evidence>
<keyword evidence="3" id="KW-1003">Cell membrane</keyword>
<feature type="transmembrane region" description="Helical" evidence="16">
    <location>
        <begin position="279"/>
        <end position="299"/>
    </location>
</feature>
<dbReference type="PROSITE" id="PS51711">
    <property type="entry name" value="G_FEOB"/>
    <property type="match status" value="1"/>
</dbReference>
<dbReference type="SUPFAM" id="SSF52540">
    <property type="entry name" value="P-loop containing nucleoside triphosphate hydrolases"/>
    <property type="match status" value="1"/>
</dbReference>
<comment type="similarity">
    <text evidence="16">Belongs to the TRAFAC class TrmE-Era-EngA-EngB-Septin-like GTPase superfamily. FeoB GTPase (TC 9.A.8) family.</text>
</comment>
<feature type="binding site" evidence="14">
    <location>
        <begin position="54"/>
        <end position="57"/>
    </location>
    <ligand>
        <name>GTP</name>
        <dbReference type="ChEBI" id="CHEBI:37565"/>
        <label>1</label>
    </ligand>
</feature>
<keyword evidence="15" id="KW-0460">Magnesium</keyword>
<evidence type="ECO:0000313" key="18">
    <source>
        <dbReference type="EMBL" id="SFK52941.1"/>
    </source>
</evidence>
<feature type="transmembrane region" description="Helical" evidence="16">
    <location>
        <begin position="525"/>
        <end position="549"/>
    </location>
</feature>
<dbReference type="NCBIfam" id="TIGR00437">
    <property type="entry name" value="feoB"/>
    <property type="match status" value="1"/>
</dbReference>
<feature type="binding site" evidence="14">
    <location>
        <begin position="114"/>
        <end position="117"/>
    </location>
    <ligand>
        <name>GTP</name>
        <dbReference type="ChEBI" id="CHEBI:37565"/>
        <label>1</label>
    </ligand>
</feature>
<evidence type="ECO:0000256" key="15">
    <source>
        <dbReference type="PIRSR" id="PIRSR603373-2"/>
    </source>
</evidence>
<dbReference type="AlphaFoldDB" id="A0A662ZD38"/>
<feature type="transmembrane region" description="Helical" evidence="16">
    <location>
        <begin position="639"/>
        <end position="662"/>
    </location>
</feature>
<evidence type="ECO:0000256" key="8">
    <source>
        <dbReference type="ARBA" id="ARBA00022989"/>
    </source>
</evidence>
<feature type="transmembrane region" description="Helical" evidence="16">
    <location>
        <begin position="674"/>
        <end position="694"/>
    </location>
</feature>
<evidence type="ECO:0000256" key="5">
    <source>
        <dbReference type="ARBA" id="ARBA00022519"/>
    </source>
</evidence>
<dbReference type="InterPro" id="IPR027417">
    <property type="entry name" value="P-loop_NTPase"/>
</dbReference>
<keyword evidence="8 16" id="KW-1133">Transmembrane helix</keyword>
<feature type="transmembrane region" description="Helical" evidence="16">
    <location>
        <begin position="706"/>
        <end position="725"/>
    </location>
</feature>
<dbReference type="Pfam" id="PF07670">
    <property type="entry name" value="Gate"/>
    <property type="match status" value="2"/>
</dbReference>
<dbReference type="GO" id="GO:0005525">
    <property type="term" value="F:GTP binding"/>
    <property type="evidence" value="ECO:0007669"/>
    <property type="project" value="UniProtKB-KW"/>
</dbReference>
<keyword evidence="5" id="KW-0997">Cell inner membrane</keyword>
<evidence type="ECO:0000256" key="6">
    <source>
        <dbReference type="ARBA" id="ARBA00022692"/>
    </source>
</evidence>
<comment type="subcellular location">
    <subcellularLocation>
        <location evidence="1 16">Cell inner membrane</location>
        <topology evidence="1 16">Multi-pass membrane protein</topology>
    </subcellularLocation>
</comment>
<dbReference type="InterPro" id="IPR011642">
    <property type="entry name" value="Gate_dom"/>
</dbReference>
<evidence type="ECO:0000256" key="11">
    <source>
        <dbReference type="ARBA" id="ARBA00023134"/>
    </source>
</evidence>
<dbReference type="Pfam" id="PF07664">
    <property type="entry name" value="FeoB_C"/>
    <property type="match status" value="1"/>
</dbReference>
<keyword evidence="19" id="KW-1185">Reference proteome</keyword>
<keyword evidence="4 16" id="KW-0410">Iron transport</keyword>
<feature type="binding site" evidence="15">
    <location>
        <position position="24"/>
    </location>
    <ligand>
        <name>Mg(2+)</name>
        <dbReference type="ChEBI" id="CHEBI:18420"/>
        <label>2</label>
    </ligand>
</feature>
<sequence length="742" mass="81352">MSQKTIALLGNQNCGKTTLFNVLTGSNQYVGNWPGVTVDKVIGKISSKDWDVVDLPGLYSLSPYSPEEIVSRNYLLTDDYDVILNIVDASHLERSLSLTLELAAFGKPMVVALNMIDVMEKSGIKIDVDKLSEKLGIRVVDISASNRLGIDKVLDAVSNAQVPAVTNFFDEDISAKIDEVGKLLDDAKLSASARRFIATGIVQNDEIYLEDYKSSEKVMIAASRVRNDIEGKFNTDAQSYFPQARYQFIDSVIEECKISTESKTCMLSKAIDKVVLNRFLALPIFFIVVSLVYYGAMYFTSYLELIPFEGEEGTEYATITDWVNDNLFGGYVTDAVAKLCENAAAPEWLSSLAVDGVVGGVGAVLGFLPQIAFLFLFLSFLEQSGYMTRVAFVLDRIFRKFGLSGRNFIPMVIATGCGVPALMANKTIDNINERRIGLITTTFIPCSAKLPIITMIFASCFDGAWWFAPMVYALAIFSIVATGIILKKNRAFKEEVSPFVMEIPDYHLPTINNILKAVYERCRAFVIKAGTIIFAVVVIIWFLASFGFGEEGFGMVENVDSSMLAAIGSALCFIFAPLGFGSWQATVAVVNGLLAKENVVGTMAVVLGLDGEFEGGEADLNTALTQYFADMLGVEPTAALVPLLGLSFLAFNMWSVPCVAALGAMKRQLGSTKWWIFAMTYMCVWAYCLALVIFRIGGLVMGVLPFSFYTVVAFIVLGVFVYLLVRKDNSGLTPIRIPSRQV</sequence>
<dbReference type="GO" id="GO:0046872">
    <property type="term" value="F:metal ion binding"/>
    <property type="evidence" value="ECO:0007669"/>
    <property type="project" value="UniProtKB-KW"/>
</dbReference>
<dbReference type="OrthoDB" id="9809127at2"/>
<feature type="transmembrane region" description="Helical" evidence="16">
    <location>
        <begin position="587"/>
        <end position="609"/>
    </location>
</feature>
<dbReference type="InterPro" id="IPR006073">
    <property type="entry name" value="GTP-bd"/>
</dbReference>
<feature type="binding site" evidence="15">
    <location>
        <position position="21"/>
    </location>
    <ligand>
        <name>Mg(2+)</name>
        <dbReference type="ChEBI" id="CHEBI:18420"/>
        <label>2</label>
    </ligand>
</feature>
<dbReference type="Gene3D" id="1.10.287.1770">
    <property type="match status" value="1"/>
</dbReference>
<keyword evidence="10" id="KW-0406">Ion transport</keyword>
<evidence type="ECO:0000256" key="7">
    <source>
        <dbReference type="ARBA" id="ARBA00022741"/>
    </source>
</evidence>